<sequence>MYHSERERNIAAEKMDTNDTSTSTGSIIQSGAQTAISRAQTRPYYDPNSFNIGLAYSSVFNPEKGVIDNNGFSIASKLSIVKKNSNSGSNVKDLFVKGRRSSSGGTDGRQGAILWDDFINFNKWERTIKQIVRNLFNVYFNHFIQQPFEVAKIIMQVIDPSIPPSSSSTKPITMSDNEDDISETEDIDYFPVKKVESSIDNEGENQTVVPSDHTAIIINPNLISPASLKTMDILNVLIDKEGLKGLWRANHTTFILNFLGVSINSWLVSLLSSLVSNYFFSSPHSSISTSLPLALPITSSFKSLILINLTAAILTNLVLIPMDLIKLRLIVTSTMESSNKRRSLRRLITKWSWRNDGPNLPISIWFNSILKSIVTVTFGTNFDILIYSKFNLDKFTNWKIFYSFKFISKCVELFIKLPIETILRRSQLNYLLNYQNNLQIQEAEQNQSLIIKPNLSTNFSKQLWNGWKISLISLCCGYGFRMLNKIDDDLKLELEKF</sequence>
<dbReference type="eggNOG" id="ENOG502RQI2">
    <property type="taxonomic scope" value="Eukaryota"/>
</dbReference>
<dbReference type="Proteomes" id="UP000001640">
    <property type="component" value="Chromosome 1"/>
</dbReference>
<dbReference type="GO" id="GO:1990626">
    <property type="term" value="P:mitochondrial outer membrane fusion"/>
    <property type="evidence" value="ECO:0007669"/>
    <property type="project" value="EnsemblFungi"/>
</dbReference>
<dbReference type="OrthoDB" id="77989at2759"/>
<evidence type="ECO:0000256" key="5">
    <source>
        <dbReference type="ARBA" id="ARBA00023136"/>
    </source>
</evidence>
<keyword evidence="9" id="KW-1185">Reference proteome</keyword>
<evidence type="ECO:0000256" key="7">
    <source>
        <dbReference type="SAM" id="Phobius"/>
    </source>
</evidence>
<dbReference type="RefSeq" id="XP_003673735.1">
    <property type="nucleotide sequence ID" value="XM_003673687.1"/>
</dbReference>
<keyword evidence="5 7" id="KW-0472">Membrane</keyword>
<dbReference type="InParanoid" id="G0V7A6"/>
<organism evidence="8 9">
    <name type="scientific">Naumovozyma castellii</name>
    <name type="common">Yeast</name>
    <name type="synonym">Saccharomyces castellii</name>
    <dbReference type="NCBI Taxonomy" id="27288"/>
    <lineage>
        <taxon>Eukaryota</taxon>
        <taxon>Fungi</taxon>
        <taxon>Dikarya</taxon>
        <taxon>Ascomycota</taxon>
        <taxon>Saccharomycotina</taxon>
        <taxon>Saccharomycetes</taxon>
        <taxon>Saccharomycetales</taxon>
        <taxon>Saccharomycetaceae</taxon>
        <taxon>Naumovozyma</taxon>
    </lineage>
</organism>
<dbReference type="Gene3D" id="1.50.40.10">
    <property type="entry name" value="Mitochondrial carrier domain"/>
    <property type="match status" value="1"/>
</dbReference>
<dbReference type="SUPFAM" id="SSF103506">
    <property type="entry name" value="Mitochondrial carrier"/>
    <property type="match status" value="1"/>
</dbReference>
<evidence type="ECO:0000256" key="6">
    <source>
        <dbReference type="SAM" id="MobiDB-lite"/>
    </source>
</evidence>
<evidence type="ECO:0000256" key="2">
    <source>
        <dbReference type="ARBA" id="ARBA00022692"/>
    </source>
</evidence>
<proteinExistence type="predicted"/>
<reference evidence="9" key="1">
    <citation type="journal article" date="2011" name="Proc. Natl. Acad. Sci. U.S.A.">
        <title>Evolutionary erosion of yeast sex chromosomes by mating-type switching accidents.</title>
        <authorList>
            <person name="Gordon J.L."/>
            <person name="Armisen D."/>
            <person name="Proux-Wera E."/>
            <person name="Oheigeartaigh S.S."/>
            <person name="Byrne K.P."/>
            <person name="Wolfe K.H."/>
        </authorList>
    </citation>
    <scope>NUCLEOTIDE SEQUENCE [LARGE SCALE GENOMIC DNA]</scope>
    <source>
        <strain evidence="9">ATCC 76901 / BCRC 22586 / CBS 4309 / NBRC 1992 / NRRL Y-12630</strain>
    </source>
</reference>
<feature type="compositionally biased region" description="Basic and acidic residues" evidence="6">
    <location>
        <begin position="1"/>
        <end position="17"/>
    </location>
</feature>
<dbReference type="OMA" id="KWERTIK"/>
<evidence type="ECO:0000313" key="8">
    <source>
        <dbReference type="EMBL" id="CCC67354.1"/>
    </source>
</evidence>
<feature type="transmembrane region" description="Helical" evidence="7">
    <location>
        <begin position="300"/>
        <end position="320"/>
    </location>
</feature>
<keyword evidence="4 7" id="KW-1133">Transmembrane helix</keyword>
<dbReference type="GeneID" id="96900833"/>
<evidence type="ECO:0000256" key="3">
    <source>
        <dbReference type="ARBA" id="ARBA00022737"/>
    </source>
</evidence>
<dbReference type="HOGENOM" id="CLU_029376_0_0_1"/>
<name>G0V7A6_NAUCA</name>
<protein>
    <recommendedName>
        <fullName evidence="10">Mitochondrial fusion and transport protein UGO1</fullName>
    </recommendedName>
</protein>
<evidence type="ECO:0000313" key="9">
    <source>
        <dbReference type="Proteomes" id="UP000001640"/>
    </source>
</evidence>
<dbReference type="PANTHER" id="PTHR24089">
    <property type="entry name" value="SOLUTE CARRIER FAMILY 25"/>
    <property type="match status" value="1"/>
</dbReference>
<evidence type="ECO:0000256" key="4">
    <source>
        <dbReference type="ARBA" id="ARBA00022989"/>
    </source>
</evidence>
<feature type="transmembrane region" description="Helical" evidence="7">
    <location>
        <begin position="254"/>
        <end position="280"/>
    </location>
</feature>
<keyword evidence="2 7" id="KW-0812">Transmembrane</keyword>
<gene>
    <name evidence="8" type="primary">NCAS0A07960</name>
    <name evidence="8" type="ordered locus">NCAS_0A07960</name>
</gene>
<accession>G0V7A6</accession>
<dbReference type="GO" id="GO:0005741">
    <property type="term" value="C:mitochondrial outer membrane"/>
    <property type="evidence" value="ECO:0007669"/>
    <property type="project" value="EnsemblFungi"/>
</dbReference>
<keyword evidence="3" id="KW-0677">Repeat</keyword>
<comment type="subcellular location">
    <subcellularLocation>
        <location evidence="1">Mitochondrion membrane</location>
    </subcellularLocation>
</comment>
<dbReference type="EMBL" id="HE576752">
    <property type="protein sequence ID" value="CCC67354.1"/>
    <property type="molecule type" value="Genomic_DNA"/>
</dbReference>
<evidence type="ECO:0008006" key="10">
    <source>
        <dbReference type="Google" id="ProtNLM"/>
    </source>
</evidence>
<feature type="region of interest" description="Disordered" evidence="6">
    <location>
        <begin position="1"/>
        <end position="26"/>
    </location>
</feature>
<dbReference type="InterPro" id="IPR023395">
    <property type="entry name" value="MCP_dom_sf"/>
</dbReference>
<reference key="2">
    <citation type="submission" date="2011-08" db="EMBL/GenBank/DDBJ databases">
        <title>Genome sequence of Naumovozyma castellii.</title>
        <authorList>
            <person name="Gordon J.L."/>
            <person name="Armisen D."/>
            <person name="Proux-Wera E."/>
            <person name="OhEigeartaigh S.S."/>
            <person name="Byrne K.P."/>
            <person name="Wolfe K.H."/>
        </authorList>
    </citation>
    <scope>NUCLEOTIDE SEQUENCE</scope>
    <source>
        <strain>Type strain:CBS 4309</strain>
    </source>
</reference>
<dbReference type="GO" id="GO:1990627">
    <property type="term" value="P:mitochondrial inner membrane fusion"/>
    <property type="evidence" value="ECO:0007669"/>
    <property type="project" value="EnsemblFungi"/>
</dbReference>
<dbReference type="STRING" id="1064592.G0V7A6"/>
<evidence type="ECO:0000256" key="1">
    <source>
        <dbReference type="ARBA" id="ARBA00004325"/>
    </source>
</evidence>
<dbReference type="FunCoup" id="G0V7A6">
    <property type="interactions" value="37"/>
</dbReference>
<dbReference type="AlphaFoldDB" id="G0V7A6"/>
<dbReference type="KEGG" id="ncs:NCAS_0A07960"/>